<dbReference type="OrthoDB" id="838530at2"/>
<dbReference type="KEGG" id="afla:FHG64_02440"/>
<dbReference type="Proteomes" id="UP000309016">
    <property type="component" value="Chromosome"/>
</dbReference>
<keyword evidence="2" id="KW-1185">Reference proteome</keyword>
<dbReference type="RefSeq" id="WP_139064922.1">
    <property type="nucleotide sequence ID" value="NZ_CP040812.1"/>
</dbReference>
<dbReference type="PROSITE" id="PS51257">
    <property type="entry name" value="PROKAR_LIPOPROTEIN"/>
    <property type="match status" value="1"/>
</dbReference>
<organism evidence="1 2">
    <name type="scientific">Antarcticibacterium flavum</name>
    <dbReference type="NCBI Taxonomy" id="2058175"/>
    <lineage>
        <taxon>Bacteria</taxon>
        <taxon>Pseudomonadati</taxon>
        <taxon>Bacteroidota</taxon>
        <taxon>Flavobacteriia</taxon>
        <taxon>Flavobacteriales</taxon>
        <taxon>Flavobacteriaceae</taxon>
        <taxon>Antarcticibacterium</taxon>
    </lineage>
</organism>
<dbReference type="EMBL" id="CP040812">
    <property type="protein sequence ID" value="QCY68347.1"/>
    <property type="molecule type" value="Genomic_DNA"/>
</dbReference>
<reference evidence="1 2" key="1">
    <citation type="submission" date="2019-06" db="EMBL/GenBank/DDBJ databases">
        <title>Complete genome sequence of Antarcticibacterium flavum KCTC 52984T from an Antarctic marine sediment.</title>
        <authorList>
            <person name="Lee Y.M."/>
            <person name="Shin S.C."/>
        </authorList>
    </citation>
    <scope>NUCLEOTIDE SEQUENCE [LARGE SCALE GENOMIC DNA]</scope>
    <source>
        <strain evidence="1 2">KCTC 52984</strain>
    </source>
</reference>
<dbReference type="AlphaFoldDB" id="A0A5B7WZC6"/>
<proteinExistence type="predicted"/>
<protein>
    <submittedName>
        <fullName evidence="1">Uncharacterized protein</fullName>
    </submittedName>
</protein>
<evidence type="ECO:0000313" key="2">
    <source>
        <dbReference type="Proteomes" id="UP000309016"/>
    </source>
</evidence>
<evidence type="ECO:0000313" key="1">
    <source>
        <dbReference type="EMBL" id="QCY68347.1"/>
    </source>
</evidence>
<name>A0A5B7WZC6_9FLAO</name>
<accession>A0A5B7WZC6</accession>
<gene>
    <name evidence="1" type="ORF">FHG64_02440</name>
</gene>
<sequence>MNRGIKLLLIVLVFGIAACSTDDGPVNEPVGEPSVTAQIEEEQWEAVTFESAVNVIPQKGQYFELDAAGAGYSLKLSVLEFGTANGTITEGIYEGSEEMFLSLFMGDEEGDYVVEYKPLASNTDEEPFTIQITASTNSRISGTFSGIIYQVSQEDEGEYPEFIEISNGNFNNLTFETKTVNIQ</sequence>